<proteinExistence type="predicted"/>
<dbReference type="InterPro" id="IPR000073">
    <property type="entry name" value="AB_hydrolase_1"/>
</dbReference>
<dbReference type="Pfam" id="PF00561">
    <property type="entry name" value="Abhydrolase_1"/>
    <property type="match status" value="1"/>
</dbReference>
<evidence type="ECO:0000259" key="2">
    <source>
        <dbReference type="Pfam" id="PF00561"/>
    </source>
</evidence>
<dbReference type="SUPFAM" id="SSF53474">
    <property type="entry name" value="alpha/beta-Hydrolases"/>
    <property type="match status" value="1"/>
</dbReference>
<evidence type="ECO:0000313" key="3">
    <source>
        <dbReference type="EMBL" id="CUA96209.1"/>
    </source>
</evidence>
<protein>
    <submittedName>
        <fullName evidence="3">3-oxoadipate enol-lactonase</fullName>
    </submittedName>
</protein>
<dbReference type="InterPro" id="IPR050266">
    <property type="entry name" value="AB_hydrolase_sf"/>
</dbReference>
<dbReference type="Proteomes" id="UP000183900">
    <property type="component" value="Unassembled WGS sequence"/>
</dbReference>
<dbReference type="EMBL" id="CYHE01000005">
    <property type="protein sequence ID" value="CUA96209.1"/>
    <property type="molecule type" value="Genomic_DNA"/>
</dbReference>
<dbReference type="InterPro" id="IPR029058">
    <property type="entry name" value="AB_hydrolase_fold"/>
</dbReference>
<evidence type="ECO:0000256" key="1">
    <source>
        <dbReference type="ARBA" id="ARBA00022801"/>
    </source>
</evidence>
<keyword evidence="1" id="KW-0378">Hydrolase</keyword>
<dbReference type="PANTHER" id="PTHR43798:SF31">
    <property type="entry name" value="AB HYDROLASE SUPERFAMILY PROTEIN YCLE"/>
    <property type="match status" value="1"/>
</dbReference>
<dbReference type="InterPro" id="IPR026968">
    <property type="entry name" value="PcaD/CatD"/>
</dbReference>
<dbReference type="AlphaFoldDB" id="A0A0K6HZ64"/>
<keyword evidence="4" id="KW-1185">Reference proteome</keyword>
<evidence type="ECO:0000313" key="4">
    <source>
        <dbReference type="Proteomes" id="UP000183900"/>
    </source>
</evidence>
<dbReference type="GO" id="GO:0047570">
    <property type="term" value="F:3-oxoadipate enol-lactonase activity"/>
    <property type="evidence" value="ECO:0007669"/>
    <property type="project" value="InterPro"/>
</dbReference>
<dbReference type="PANTHER" id="PTHR43798">
    <property type="entry name" value="MONOACYLGLYCEROL LIPASE"/>
    <property type="match status" value="1"/>
</dbReference>
<dbReference type="GO" id="GO:0042952">
    <property type="term" value="P:beta-ketoadipate pathway"/>
    <property type="evidence" value="ECO:0007669"/>
    <property type="project" value="InterPro"/>
</dbReference>
<dbReference type="NCBIfam" id="TIGR02427">
    <property type="entry name" value="protocat_pcaD"/>
    <property type="match status" value="1"/>
</dbReference>
<name>A0A0K6HZ64_9HYPH</name>
<sequence length="262" mass="27779">MIRANGVCLHVSDSGEQHLPVMVFANSLGTDFRSWDRVAAHYSGRFRILRYDMRGHGLSECPDGPYSIEDLVADLDQLLAALGITSAIAVGLSVGGLVAQGLAALRPGLVRAAVLSNTAAKVGSPEMWAQRIAAIEAGGIASLSEPILERWFSAAFRQSRPDELTGWRAMLTRTTREGYTGICHALAGADLTASTAKLKLPVLVIAGSEDGSTPPDLVRGTTELIEGARFTLIEGVGHIPCVEAPEAFCAAIDTFLEEHSLV</sequence>
<feature type="domain" description="AB hydrolase-1" evidence="2">
    <location>
        <begin position="20"/>
        <end position="245"/>
    </location>
</feature>
<dbReference type="PRINTS" id="PR00111">
    <property type="entry name" value="ABHYDROLASE"/>
</dbReference>
<accession>A0A0K6HZ64</accession>
<gene>
    <name evidence="3" type="ORF">Ga0061067_10571</name>
</gene>
<reference evidence="4" key="1">
    <citation type="submission" date="2015-08" db="EMBL/GenBank/DDBJ databases">
        <authorList>
            <person name="Varghese N."/>
        </authorList>
    </citation>
    <scope>NUCLEOTIDE SEQUENCE [LARGE SCALE GENOMIC DNA]</scope>
    <source>
        <strain evidence="4">DSM 23407</strain>
    </source>
</reference>
<dbReference type="RefSeq" id="WP_055455591.1">
    <property type="nucleotide sequence ID" value="NZ_CYHE01000005.1"/>
</dbReference>
<dbReference type="Gene3D" id="3.40.50.1820">
    <property type="entry name" value="alpha/beta hydrolase"/>
    <property type="match status" value="1"/>
</dbReference>
<dbReference type="OrthoDB" id="9793083at2"/>
<dbReference type="GO" id="GO:0016020">
    <property type="term" value="C:membrane"/>
    <property type="evidence" value="ECO:0007669"/>
    <property type="project" value="TreeGrafter"/>
</dbReference>
<organism evidence="3 4">
    <name type="scientific">Pannonibacter indicus</name>
    <dbReference type="NCBI Taxonomy" id="466044"/>
    <lineage>
        <taxon>Bacteria</taxon>
        <taxon>Pseudomonadati</taxon>
        <taxon>Pseudomonadota</taxon>
        <taxon>Alphaproteobacteria</taxon>
        <taxon>Hyphomicrobiales</taxon>
        <taxon>Stappiaceae</taxon>
        <taxon>Pannonibacter</taxon>
    </lineage>
</organism>